<dbReference type="AlphaFoldDB" id="A0A1R3KLN3"/>
<organism evidence="1 2">
    <name type="scientific">Corchorus capsularis</name>
    <name type="common">Jute</name>
    <dbReference type="NCBI Taxonomy" id="210143"/>
    <lineage>
        <taxon>Eukaryota</taxon>
        <taxon>Viridiplantae</taxon>
        <taxon>Streptophyta</taxon>
        <taxon>Embryophyta</taxon>
        <taxon>Tracheophyta</taxon>
        <taxon>Spermatophyta</taxon>
        <taxon>Magnoliopsida</taxon>
        <taxon>eudicotyledons</taxon>
        <taxon>Gunneridae</taxon>
        <taxon>Pentapetalae</taxon>
        <taxon>rosids</taxon>
        <taxon>malvids</taxon>
        <taxon>Malvales</taxon>
        <taxon>Malvaceae</taxon>
        <taxon>Grewioideae</taxon>
        <taxon>Apeibeae</taxon>
        <taxon>Corchorus</taxon>
    </lineage>
</organism>
<name>A0A1R3KLN3_COCAP</name>
<sequence>MGLIEFLDMAGLLDGSLPTPSRSIETDDETLGLVVGLDTAVEVWQALTDTFAGNTQEHELALERKLRKHHRDKFSFMDDYIRVFKEICDEFTAIGKPSPNIEKVFALLTGLGKDHESFVTTMMKPPRPTYYELISQLKSHEIIRMTPEKVMVGNDASIDISHSGSIVLKVGDEQIVLDNVTVVLDIKKNLISITQLTTDNPYNVEFSDIGFQIRDRRTGEVIATGKLWMISMS</sequence>
<evidence type="ECO:0000313" key="1">
    <source>
        <dbReference type="EMBL" id="OMP07996.1"/>
    </source>
</evidence>
<reference evidence="1 2" key="1">
    <citation type="submission" date="2013-09" db="EMBL/GenBank/DDBJ databases">
        <title>Corchorus capsularis genome sequencing.</title>
        <authorList>
            <person name="Alam M."/>
            <person name="Haque M.S."/>
            <person name="Islam M.S."/>
            <person name="Emdad E.M."/>
            <person name="Islam M.M."/>
            <person name="Ahmed B."/>
            <person name="Halim A."/>
            <person name="Hossen Q.M.M."/>
            <person name="Hossain M.Z."/>
            <person name="Ahmed R."/>
            <person name="Khan M.M."/>
            <person name="Islam R."/>
            <person name="Rashid M.M."/>
            <person name="Khan S.A."/>
            <person name="Rahman M.S."/>
            <person name="Alam M."/>
        </authorList>
    </citation>
    <scope>NUCLEOTIDE SEQUENCE [LARGE SCALE GENOMIC DNA]</scope>
    <source>
        <strain evidence="2">cv. CVL-1</strain>
        <tissue evidence="1">Whole seedling</tissue>
    </source>
</reference>
<dbReference type="PANTHER" id="PTHR47481:SF2">
    <property type="entry name" value="RETROTRANSPOSON GAG DOMAIN-CONTAINING PROTEIN"/>
    <property type="match status" value="1"/>
</dbReference>
<evidence type="ECO:0008006" key="3">
    <source>
        <dbReference type="Google" id="ProtNLM"/>
    </source>
</evidence>
<keyword evidence="2" id="KW-1185">Reference proteome</keyword>
<comment type="caution">
    <text evidence="1">The sequence shown here is derived from an EMBL/GenBank/DDBJ whole genome shotgun (WGS) entry which is preliminary data.</text>
</comment>
<evidence type="ECO:0000313" key="2">
    <source>
        <dbReference type="Proteomes" id="UP000188268"/>
    </source>
</evidence>
<accession>A0A1R3KLN3</accession>
<gene>
    <name evidence="1" type="ORF">CCACVL1_01181</name>
</gene>
<proteinExistence type="predicted"/>
<dbReference type="EMBL" id="AWWV01004076">
    <property type="protein sequence ID" value="OMP07996.1"/>
    <property type="molecule type" value="Genomic_DNA"/>
</dbReference>
<dbReference type="OrthoDB" id="1002342at2759"/>
<dbReference type="PANTHER" id="PTHR47481">
    <property type="match status" value="1"/>
</dbReference>
<dbReference type="Gramene" id="OMP07996">
    <property type="protein sequence ID" value="OMP07996"/>
    <property type="gene ID" value="CCACVL1_01181"/>
</dbReference>
<dbReference type="Proteomes" id="UP000188268">
    <property type="component" value="Unassembled WGS sequence"/>
</dbReference>
<dbReference type="Pfam" id="PF14223">
    <property type="entry name" value="Retrotran_gag_2"/>
    <property type="match status" value="1"/>
</dbReference>
<protein>
    <recommendedName>
        <fullName evidence="3">Retrotransposon gag protein</fullName>
    </recommendedName>
</protein>